<dbReference type="InterPro" id="IPR002259">
    <property type="entry name" value="Eqnu_transpt"/>
</dbReference>
<dbReference type="PRINTS" id="PR01130">
    <property type="entry name" value="DERENTRNSPRT"/>
</dbReference>
<feature type="transmembrane region" description="Helical" evidence="7">
    <location>
        <begin position="185"/>
        <end position="206"/>
    </location>
</feature>
<keyword evidence="5 7" id="KW-1133">Transmembrane helix</keyword>
<protein>
    <recommendedName>
        <fullName evidence="10">Equilibrative nucleoside transporter</fullName>
    </recommendedName>
</protein>
<dbReference type="GO" id="GO:0005886">
    <property type="term" value="C:plasma membrane"/>
    <property type="evidence" value="ECO:0007669"/>
    <property type="project" value="TreeGrafter"/>
</dbReference>
<feature type="transmembrane region" description="Helical" evidence="7">
    <location>
        <begin position="56"/>
        <end position="74"/>
    </location>
</feature>
<reference evidence="8 9" key="1">
    <citation type="journal article" date="2020" name="Nat. Food">
        <title>A phased Vanilla planifolia genome enables genetic improvement of flavour and production.</title>
        <authorList>
            <person name="Hasing T."/>
            <person name="Tang H."/>
            <person name="Brym M."/>
            <person name="Khazi F."/>
            <person name="Huang T."/>
            <person name="Chambers A.H."/>
        </authorList>
    </citation>
    <scope>NUCLEOTIDE SEQUENCE [LARGE SCALE GENOMIC DNA]</scope>
    <source>
        <tissue evidence="8">Leaf</tissue>
    </source>
</reference>
<feature type="transmembrane region" description="Helical" evidence="7">
    <location>
        <begin position="390"/>
        <end position="413"/>
    </location>
</feature>
<feature type="transmembrane region" description="Helical" evidence="7">
    <location>
        <begin position="86"/>
        <end position="105"/>
    </location>
</feature>
<evidence type="ECO:0000256" key="1">
    <source>
        <dbReference type="ARBA" id="ARBA00004141"/>
    </source>
</evidence>
<name>A0A835QNA5_VANPL</name>
<dbReference type="EMBL" id="JADCNM010000007">
    <property type="protein sequence ID" value="KAG0475714.1"/>
    <property type="molecule type" value="Genomic_DNA"/>
</dbReference>
<evidence type="ECO:0000313" key="9">
    <source>
        <dbReference type="Proteomes" id="UP000639772"/>
    </source>
</evidence>
<evidence type="ECO:0000256" key="4">
    <source>
        <dbReference type="ARBA" id="ARBA00022692"/>
    </source>
</evidence>
<dbReference type="Proteomes" id="UP000639772">
    <property type="component" value="Chromosome 7"/>
</dbReference>
<accession>A0A835QNA5</accession>
<feature type="transmembrane region" description="Helical" evidence="7">
    <location>
        <begin position="297"/>
        <end position="317"/>
    </location>
</feature>
<dbReference type="InterPro" id="IPR036259">
    <property type="entry name" value="MFS_trans_sf"/>
</dbReference>
<dbReference type="PIRSF" id="PIRSF016379">
    <property type="entry name" value="ENT"/>
    <property type="match status" value="1"/>
</dbReference>
<evidence type="ECO:0008006" key="10">
    <source>
        <dbReference type="Google" id="ProtNLM"/>
    </source>
</evidence>
<comment type="similarity">
    <text evidence="2">Belongs to the SLC29A/ENT transporter (TC 2.A.57) family.</text>
</comment>
<evidence type="ECO:0000256" key="5">
    <source>
        <dbReference type="ARBA" id="ARBA00022989"/>
    </source>
</evidence>
<feature type="transmembrane region" description="Helical" evidence="7">
    <location>
        <begin position="266"/>
        <end position="285"/>
    </location>
</feature>
<keyword evidence="4 7" id="KW-0812">Transmembrane</keyword>
<evidence type="ECO:0000256" key="2">
    <source>
        <dbReference type="ARBA" id="ARBA00007965"/>
    </source>
</evidence>
<feature type="transmembrane region" description="Helical" evidence="7">
    <location>
        <begin position="17"/>
        <end position="36"/>
    </location>
</feature>
<dbReference type="PANTHER" id="PTHR10332">
    <property type="entry name" value="EQUILIBRATIVE NUCLEOSIDE TRANSPORTER"/>
    <property type="match status" value="1"/>
</dbReference>
<keyword evidence="3" id="KW-0813">Transport</keyword>
<dbReference type="GO" id="GO:0005337">
    <property type="term" value="F:nucleoside transmembrane transporter activity"/>
    <property type="evidence" value="ECO:0007669"/>
    <property type="project" value="InterPro"/>
</dbReference>
<sequence length="418" mass="45928">MTYHVDSEEAKKSKGRFGAILVCWFLGIGSLIAWNSMLTIVDYYVKVFPRYHPTRVLSVVYQPFALVTIAILAYHEAKLNTRIRNLFGFSLFFLSSLLVIVLDLATSGKGGVGTFIGVCLISAAFGVADAHVQGGMVGDLAVMQPEFMQSFLAGLAASGALTSALRLITKAAFEHSHDGLRKGAMLFFAVASFLELLCVLLYAYVFPNLPIVKYYRSKAASEGLKTVSADLAAAGVQVQDKQKAEEDPNQLERLTLRQLLIQNWDYALDLFLIYVLTLSIFPGFLSEDTGKHALGSWYALILITMYNATDLIGRYSPLIPWLRIESRRALIIIILLRFFLIPAFYFTAKYGAQGYMIMLTSLLGISNGHLTVCVLTEAPKGHKGPEANALGNLLVAFLLGGICSGVALDWLWLIGKGW</sequence>
<dbReference type="OrthoDB" id="1856718at2759"/>
<dbReference type="Pfam" id="PF01733">
    <property type="entry name" value="Nucleoside_tran"/>
    <property type="match status" value="1"/>
</dbReference>
<dbReference type="SUPFAM" id="SSF103473">
    <property type="entry name" value="MFS general substrate transporter"/>
    <property type="match status" value="1"/>
</dbReference>
<evidence type="ECO:0000256" key="3">
    <source>
        <dbReference type="ARBA" id="ARBA00022448"/>
    </source>
</evidence>
<evidence type="ECO:0000313" key="8">
    <source>
        <dbReference type="EMBL" id="KAG0475714.1"/>
    </source>
</evidence>
<evidence type="ECO:0000256" key="7">
    <source>
        <dbReference type="SAM" id="Phobius"/>
    </source>
</evidence>
<evidence type="ECO:0000256" key="6">
    <source>
        <dbReference type="ARBA" id="ARBA00023136"/>
    </source>
</evidence>
<feature type="transmembrane region" description="Helical" evidence="7">
    <location>
        <begin position="329"/>
        <end position="348"/>
    </location>
</feature>
<gene>
    <name evidence="8" type="ORF">HPP92_015400</name>
</gene>
<keyword evidence="6 7" id="KW-0472">Membrane</keyword>
<dbReference type="AlphaFoldDB" id="A0A835QNA5"/>
<comment type="subcellular location">
    <subcellularLocation>
        <location evidence="1">Membrane</location>
        <topology evidence="1">Multi-pass membrane protein</topology>
    </subcellularLocation>
</comment>
<dbReference type="PANTHER" id="PTHR10332:SF30">
    <property type="entry name" value="EQUILIBRATIVE NUCLEOTIDE TRANSPORTER 2"/>
    <property type="match status" value="1"/>
</dbReference>
<feature type="transmembrane region" description="Helical" evidence="7">
    <location>
        <begin position="111"/>
        <end position="130"/>
    </location>
</feature>
<feature type="transmembrane region" description="Helical" evidence="7">
    <location>
        <begin position="354"/>
        <end position="378"/>
    </location>
</feature>
<comment type="caution">
    <text evidence="8">The sequence shown here is derived from an EMBL/GenBank/DDBJ whole genome shotgun (WGS) entry which is preliminary data.</text>
</comment>
<feature type="transmembrane region" description="Helical" evidence="7">
    <location>
        <begin position="151"/>
        <end position="173"/>
    </location>
</feature>
<organism evidence="8 9">
    <name type="scientific">Vanilla planifolia</name>
    <name type="common">Vanilla</name>
    <dbReference type="NCBI Taxonomy" id="51239"/>
    <lineage>
        <taxon>Eukaryota</taxon>
        <taxon>Viridiplantae</taxon>
        <taxon>Streptophyta</taxon>
        <taxon>Embryophyta</taxon>
        <taxon>Tracheophyta</taxon>
        <taxon>Spermatophyta</taxon>
        <taxon>Magnoliopsida</taxon>
        <taxon>Liliopsida</taxon>
        <taxon>Asparagales</taxon>
        <taxon>Orchidaceae</taxon>
        <taxon>Vanilloideae</taxon>
        <taxon>Vanilleae</taxon>
        <taxon>Vanilla</taxon>
    </lineage>
</organism>
<proteinExistence type="inferred from homology"/>